<dbReference type="PANTHER" id="PTHR31444">
    <property type="entry name" value="OS11G0490100 PROTEIN"/>
    <property type="match status" value="1"/>
</dbReference>
<name>A0A843UQU8_COLES</name>
<keyword evidence="6" id="KW-1185">Reference proteome</keyword>
<dbReference type="NCBIfam" id="TIGR01627">
    <property type="entry name" value="A_thal_3515"/>
    <property type="match status" value="1"/>
</dbReference>
<evidence type="ECO:0008006" key="7">
    <source>
        <dbReference type="Google" id="ProtNLM"/>
    </source>
</evidence>
<evidence type="ECO:0000256" key="3">
    <source>
        <dbReference type="ARBA" id="ARBA00022989"/>
    </source>
</evidence>
<evidence type="ECO:0000256" key="1">
    <source>
        <dbReference type="ARBA" id="ARBA00004194"/>
    </source>
</evidence>
<dbReference type="GO" id="GO:0045492">
    <property type="term" value="P:xylan biosynthetic process"/>
    <property type="evidence" value="ECO:0007669"/>
    <property type="project" value="InterPro"/>
</dbReference>
<keyword evidence="3" id="KW-1133">Transmembrane helix</keyword>
<keyword evidence="2" id="KW-0812">Transmembrane</keyword>
<gene>
    <name evidence="5" type="ORF">Taro_017315</name>
</gene>
<comment type="subcellular location">
    <subcellularLocation>
        <location evidence="1">Golgi apparatus membrane</location>
        <topology evidence="1">Single-pass membrane protein</topology>
    </subcellularLocation>
</comment>
<dbReference type="EMBL" id="NMUH01000787">
    <property type="protein sequence ID" value="MQL84797.1"/>
    <property type="molecule type" value="Genomic_DNA"/>
</dbReference>
<dbReference type="InterPro" id="IPR006514">
    <property type="entry name" value="IRX15/GXM/AGM"/>
</dbReference>
<accession>A0A843UQU8</accession>
<organism evidence="5 6">
    <name type="scientific">Colocasia esculenta</name>
    <name type="common">Wild taro</name>
    <name type="synonym">Arum esculentum</name>
    <dbReference type="NCBI Taxonomy" id="4460"/>
    <lineage>
        <taxon>Eukaryota</taxon>
        <taxon>Viridiplantae</taxon>
        <taxon>Streptophyta</taxon>
        <taxon>Embryophyta</taxon>
        <taxon>Tracheophyta</taxon>
        <taxon>Spermatophyta</taxon>
        <taxon>Magnoliopsida</taxon>
        <taxon>Liliopsida</taxon>
        <taxon>Araceae</taxon>
        <taxon>Aroideae</taxon>
        <taxon>Colocasieae</taxon>
        <taxon>Colocasia</taxon>
    </lineage>
</organism>
<dbReference type="AlphaFoldDB" id="A0A843UQU8"/>
<evidence type="ECO:0000256" key="2">
    <source>
        <dbReference type="ARBA" id="ARBA00022692"/>
    </source>
</evidence>
<sequence>MTSRKVLLILFFVPSAISFLRLFRIMAATTAASSPPPSTIPPPTPGLPLQCSCTPCVTSARLSPLESPSIPRRSGISSNTATGVLNQEELRLLSSIISLRAPCNLLFFGLRPQLLALSALNAGGRTVFLDDGVRNLRAAAQPPKSQSVQVYKVRYNDTAGRAYDMLRRARSDPACALEAAAGDLRSSACPLALSWLPDEVHQRCWHVIVVDGPSGDRAEAPGRMATIYSAGVMARAGERAAEVLVHDVDRTVEKWYSWEYLCNENLASAKGKLWHFRIPGGNSKFSGFCSDSKVDII</sequence>
<dbReference type="Pfam" id="PF21729">
    <property type="entry name" value="IRX15_IRX15L_GXM"/>
    <property type="match status" value="1"/>
</dbReference>
<proteinExistence type="predicted"/>
<evidence type="ECO:0000256" key="4">
    <source>
        <dbReference type="ARBA" id="ARBA00023136"/>
    </source>
</evidence>
<protein>
    <recommendedName>
        <fullName evidence="7">Polysaccharide biosynthesis domain-containing protein</fullName>
    </recommendedName>
</protein>
<reference evidence="5" key="1">
    <citation type="submission" date="2017-07" db="EMBL/GenBank/DDBJ databases">
        <title>Taro Niue Genome Assembly and Annotation.</title>
        <authorList>
            <person name="Atibalentja N."/>
            <person name="Keating K."/>
            <person name="Fields C.J."/>
        </authorList>
    </citation>
    <scope>NUCLEOTIDE SEQUENCE</scope>
    <source>
        <strain evidence="5">Niue_2</strain>
        <tissue evidence="5">Leaf</tissue>
    </source>
</reference>
<comment type="caution">
    <text evidence="5">The sequence shown here is derived from an EMBL/GenBank/DDBJ whole genome shotgun (WGS) entry which is preliminary data.</text>
</comment>
<dbReference type="GO" id="GO:0000139">
    <property type="term" value="C:Golgi membrane"/>
    <property type="evidence" value="ECO:0007669"/>
    <property type="project" value="UniProtKB-SubCell"/>
</dbReference>
<dbReference type="OrthoDB" id="1896682at2759"/>
<dbReference type="Proteomes" id="UP000652761">
    <property type="component" value="Unassembled WGS sequence"/>
</dbReference>
<keyword evidence="4" id="KW-0472">Membrane</keyword>
<evidence type="ECO:0000313" key="6">
    <source>
        <dbReference type="Proteomes" id="UP000652761"/>
    </source>
</evidence>
<evidence type="ECO:0000313" key="5">
    <source>
        <dbReference type="EMBL" id="MQL84797.1"/>
    </source>
</evidence>